<accession>A0A090G6L9</accession>
<protein>
    <recommendedName>
        <fullName evidence="3">BppU N-terminal domain-containing protein</fullName>
    </recommendedName>
</protein>
<name>A0A090G6L9_MESPL</name>
<dbReference type="EMBL" id="CCMZ01000056">
    <property type="protein sequence ID" value="CDX26652.1"/>
    <property type="molecule type" value="Genomic_DNA"/>
</dbReference>
<gene>
    <name evidence="1" type="ORF">MPL3356_60482</name>
</gene>
<evidence type="ECO:0008006" key="3">
    <source>
        <dbReference type="Google" id="ProtNLM"/>
    </source>
</evidence>
<reference evidence="2" key="1">
    <citation type="submission" date="2014-08" db="EMBL/GenBank/DDBJ databases">
        <authorList>
            <person name="Moulin L."/>
        </authorList>
    </citation>
    <scope>NUCLEOTIDE SEQUENCE [LARGE SCALE GENOMIC DNA]</scope>
</reference>
<sequence>MAVTDFEMYAGDTKIVLVIVRDENNALVDITGWTFRWRLAKNVKSSPLVSKATGSGIQLTDPSNGEFEVTISAADTDGFKGGVYYHEAEGVSFAGSVATVVTGAVTIKPTLIRNA</sequence>
<dbReference type="AlphaFoldDB" id="A0A090G6L9"/>
<evidence type="ECO:0000313" key="1">
    <source>
        <dbReference type="EMBL" id="CDX26652.1"/>
    </source>
</evidence>
<keyword evidence="2" id="KW-1185">Reference proteome</keyword>
<organism evidence="1 2">
    <name type="scientific">Mesorhizobium plurifarium</name>
    <dbReference type="NCBI Taxonomy" id="69974"/>
    <lineage>
        <taxon>Bacteria</taxon>
        <taxon>Pseudomonadati</taxon>
        <taxon>Pseudomonadota</taxon>
        <taxon>Alphaproteobacteria</taxon>
        <taxon>Hyphomicrobiales</taxon>
        <taxon>Phyllobacteriaceae</taxon>
        <taxon>Mesorhizobium</taxon>
    </lineage>
</organism>
<proteinExistence type="predicted"/>
<evidence type="ECO:0000313" key="2">
    <source>
        <dbReference type="Proteomes" id="UP000045285"/>
    </source>
</evidence>
<dbReference type="Proteomes" id="UP000045285">
    <property type="component" value="Unassembled WGS sequence"/>
</dbReference>